<dbReference type="Gene3D" id="3.30.300.30">
    <property type="match status" value="1"/>
</dbReference>
<dbReference type="Pfam" id="PF13193">
    <property type="entry name" value="AMP-binding_C"/>
    <property type="match status" value="1"/>
</dbReference>
<dbReference type="InterPro" id="IPR042099">
    <property type="entry name" value="ANL_N_sf"/>
</dbReference>
<dbReference type="Pfam" id="PF00501">
    <property type="entry name" value="AMP-binding"/>
    <property type="match status" value="1"/>
</dbReference>
<reference evidence="8" key="1">
    <citation type="submission" date="2019-11" db="EMBL/GenBank/DDBJ databases">
        <title>The complete genome sequence of Saccharopolyspora sp. E2A.</title>
        <authorList>
            <person name="Zhang G."/>
        </authorList>
    </citation>
    <scope>NUCLEOTIDE SEQUENCE [LARGE SCALE GENOMIC DNA]</scope>
    <source>
        <strain evidence="8">E2A</strain>
    </source>
</reference>
<gene>
    <name evidence="7" type="ORF">GIY23_13255</name>
</gene>
<dbReference type="GO" id="GO:0005324">
    <property type="term" value="F:long-chain fatty acid transmembrane transporter activity"/>
    <property type="evidence" value="ECO:0007669"/>
    <property type="project" value="TreeGrafter"/>
</dbReference>
<dbReference type="InterPro" id="IPR025110">
    <property type="entry name" value="AMP-bd_C"/>
</dbReference>
<accession>A0A5Q3Q949</accession>
<dbReference type="GO" id="GO:0044539">
    <property type="term" value="P:long-chain fatty acid import into cell"/>
    <property type="evidence" value="ECO:0007669"/>
    <property type="project" value="TreeGrafter"/>
</dbReference>
<dbReference type="PANTHER" id="PTHR43107">
    <property type="entry name" value="LONG-CHAIN FATTY ACID TRANSPORT PROTEIN"/>
    <property type="match status" value="1"/>
</dbReference>
<proteinExistence type="inferred from homology"/>
<keyword evidence="4" id="KW-0067">ATP-binding</keyword>
<evidence type="ECO:0000313" key="8">
    <source>
        <dbReference type="Proteomes" id="UP000371041"/>
    </source>
</evidence>
<evidence type="ECO:0000256" key="2">
    <source>
        <dbReference type="ARBA" id="ARBA00022598"/>
    </source>
</evidence>
<evidence type="ECO:0000256" key="1">
    <source>
        <dbReference type="ARBA" id="ARBA00006432"/>
    </source>
</evidence>
<dbReference type="SUPFAM" id="SSF56801">
    <property type="entry name" value="Acetyl-CoA synthetase-like"/>
    <property type="match status" value="1"/>
</dbReference>
<evidence type="ECO:0000256" key="4">
    <source>
        <dbReference type="ARBA" id="ARBA00022840"/>
    </source>
</evidence>
<dbReference type="Gene3D" id="3.40.50.12780">
    <property type="entry name" value="N-terminal domain of ligase-like"/>
    <property type="match status" value="1"/>
</dbReference>
<dbReference type="Proteomes" id="UP000371041">
    <property type="component" value="Chromosome"/>
</dbReference>
<name>A0A5Q3Q949_9PSEU</name>
<evidence type="ECO:0000256" key="3">
    <source>
        <dbReference type="ARBA" id="ARBA00022741"/>
    </source>
</evidence>
<dbReference type="AlphaFoldDB" id="A0A5Q3Q949"/>
<feature type="domain" description="AMP-binding enzyme C-terminal" evidence="6">
    <location>
        <begin position="423"/>
        <end position="499"/>
    </location>
</feature>
<dbReference type="EMBL" id="CP045929">
    <property type="protein sequence ID" value="QGK70360.1"/>
    <property type="molecule type" value="Genomic_DNA"/>
</dbReference>
<protein>
    <submittedName>
        <fullName evidence="7">AMP-binding protein</fullName>
    </submittedName>
</protein>
<dbReference type="RefSeq" id="WP_154076944.1">
    <property type="nucleotide sequence ID" value="NZ_CP045929.1"/>
</dbReference>
<sequence>MTYQAEIPTVTDLLLAHTEADRAGLLFEDQAWSWREHVQAGADRAALAHTLLDKKERPHVGVLLDNVPEFSFLVAAAAFGGFVLVGLNPYRRGEALARDVRTADCSVVVTENKYAPLVDGLDLGGATVHDIDSPEWAALLEAHADSPLAPVPAKPDDVLMLVFTSGTGGAPKAARCTHAKFAFPGRMLAERFGLGHDDVVYEAMPLFHSNALITGWSVAAASGATLALRRSFSASGFLPDVRRFGATYANYVGRPLSYVLSTPEQADDADNPLRLMYGNEGARRDLDRFADRFGCHVVDAFGSTEGGLAISRTPDTPQDALGQLTDGVAVLDPDTGEPCPRARYANDGTVTNLQEATGELVNTAGPGFFTGYYRDPDADADRLRDGMYWSGDLAYVDEHGFCYFVGRAGGWLRVDGENLGTAEIERILSRHPDIAQVAVYAVPDPHVGDQVMAAVVAGPNGLDMTRFADFLGAQDDLGPKQHPSYVRLAEDLPRTATFKVLTRQLAAEAHDCADPVWWRPDRRRPYEVFARET</sequence>
<dbReference type="InterPro" id="IPR000873">
    <property type="entry name" value="AMP-dep_synth/lig_dom"/>
</dbReference>
<dbReference type="GO" id="GO:0005886">
    <property type="term" value="C:plasma membrane"/>
    <property type="evidence" value="ECO:0007669"/>
    <property type="project" value="TreeGrafter"/>
</dbReference>
<keyword evidence="8" id="KW-1185">Reference proteome</keyword>
<evidence type="ECO:0000313" key="7">
    <source>
        <dbReference type="EMBL" id="QGK70360.1"/>
    </source>
</evidence>
<keyword evidence="2" id="KW-0436">Ligase</keyword>
<evidence type="ECO:0000259" key="5">
    <source>
        <dbReference type="Pfam" id="PF00501"/>
    </source>
</evidence>
<dbReference type="PANTHER" id="PTHR43107:SF15">
    <property type="entry name" value="FATTY ACID TRANSPORT PROTEIN 3, ISOFORM A"/>
    <property type="match status" value="1"/>
</dbReference>
<dbReference type="GO" id="GO:0004467">
    <property type="term" value="F:long-chain fatty acid-CoA ligase activity"/>
    <property type="evidence" value="ECO:0007669"/>
    <property type="project" value="TreeGrafter"/>
</dbReference>
<feature type="domain" description="AMP-dependent synthetase/ligase" evidence="5">
    <location>
        <begin position="19"/>
        <end position="373"/>
    </location>
</feature>
<comment type="similarity">
    <text evidence="1">Belongs to the ATP-dependent AMP-binding enzyme family.</text>
</comment>
<evidence type="ECO:0000259" key="6">
    <source>
        <dbReference type="Pfam" id="PF13193"/>
    </source>
</evidence>
<dbReference type="GO" id="GO:0005524">
    <property type="term" value="F:ATP binding"/>
    <property type="evidence" value="ECO:0007669"/>
    <property type="project" value="UniProtKB-KW"/>
</dbReference>
<dbReference type="InterPro" id="IPR045851">
    <property type="entry name" value="AMP-bd_C_sf"/>
</dbReference>
<dbReference type="KEGG" id="sace:GIY23_13255"/>
<organism evidence="7 8">
    <name type="scientific">Allosaccharopolyspora coralli</name>
    <dbReference type="NCBI Taxonomy" id="2665642"/>
    <lineage>
        <taxon>Bacteria</taxon>
        <taxon>Bacillati</taxon>
        <taxon>Actinomycetota</taxon>
        <taxon>Actinomycetes</taxon>
        <taxon>Pseudonocardiales</taxon>
        <taxon>Pseudonocardiaceae</taxon>
        <taxon>Allosaccharopolyspora</taxon>
    </lineage>
</organism>
<keyword evidence="3" id="KW-0547">Nucleotide-binding</keyword>